<name>A0ACB8T3U4_9AGAM</name>
<reference evidence="1" key="2">
    <citation type="journal article" date="2022" name="New Phytol.">
        <title>Evolutionary transition to the ectomycorrhizal habit in the genomes of a hyperdiverse lineage of mushroom-forming fungi.</title>
        <authorList>
            <person name="Looney B."/>
            <person name="Miyauchi S."/>
            <person name="Morin E."/>
            <person name="Drula E."/>
            <person name="Courty P.E."/>
            <person name="Kohler A."/>
            <person name="Kuo A."/>
            <person name="LaButti K."/>
            <person name="Pangilinan J."/>
            <person name="Lipzen A."/>
            <person name="Riley R."/>
            <person name="Andreopoulos W."/>
            <person name="He G."/>
            <person name="Johnson J."/>
            <person name="Nolan M."/>
            <person name="Tritt A."/>
            <person name="Barry K.W."/>
            <person name="Grigoriev I.V."/>
            <person name="Nagy L.G."/>
            <person name="Hibbett D."/>
            <person name="Henrissat B."/>
            <person name="Matheny P.B."/>
            <person name="Labbe J."/>
            <person name="Martin F.M."/>
        </authorList>
    </citation>
    <scope>NUCLEOTIDE SEQUENCE</scope>
    <source>
        <strain evidence="1">HHB10654</strain>
    </source>
</reference>
<protein>
    <submittedName>
        <fullName evidence="1">Uncharacterized protein</fullName>
    </submittedName>
</protein>
<reference evidence="1" key="1">
    <citation type="submission" date="2021-03" db="EMBL/GenBank/DDBJ databases">
        <authorList>
            <consortium name="DOE Joint Genome Institute"/>
            <person name="Ahrendt S."/>
            <person name="Looney B.P."/>
            <person name="Miyauchi S."/>
            <person name="Morin E."/>
            <person name="Drula E."/>
            <person name="Courty P.E."/>
            <person name="Chicoki N."/>
            <person name="Fauchery L."/>
            <person name="Kohler A."/>
            <person name="Kuo A."/>
            <person name="Labutti K."/>
            <person name="Pangilinan J."/>
            <person name="Lipzen A."/>
            <person name="Riley R."/>
            <person name="Andreopoulos W."/>
            <person name="He G."/>
            <person name="Johnson J."/>
            <person name="Barry K.W."/>
            <person name="Grigoriev I.V."/>
            <person name="Nagy L."/>
            <person name="Hibbett D."/>
            <person name="Henrissat B."/>
            <person name="Matheny P.B."/>
            <person name="Labbe J."/>
            <person name="Martin F."/>
        </authorList>
    </citation>
    <scope>NUCLEOTIDE SEQUENCE</scope>
    <source>
        <strain evidence="1">HHB10654</strain>
    </source>
</reference>
<gene>
    <name evidence="1" type="ORF">BV25DRAFT_623740</name>
</gene>
<evidence type="ECO:0000313" key="1">
    <source>
        <dbReference type="EMBL" id="KAI0062816.1"/>
    </source>
</evidence>
<keyword evidence="2" id="KW-1185">Reference proteome</keyword>
<evidence type="ECO:0000313" key="2">
    <source>
        <dbReference type="Proteomes" id="UP000814140"/>
    </source>
</evidence>
<proteinExistence type="predicted"/>
<accession>A0ACB8T3U4</accession>
<sequence length="207" mass="22049">MAAPKYALDVVLPPQPDKIQAVHDLIASGPSIVAAEPDTLHWYGYKTLEKPDGTPSFFGIFDTFPSEAGRDAHVGGELAKVLTANADTLLSGAPQIVPVTVLGHTSLATGTPKIGVRALFTMKAEAEEEIKGYLKEGEKLISEEPQTLYWFAFQKSATTFGVFVLFETEEGRAAHASSPAATAFGEKAANLFDGPVDVTPFEVVALK</sequence>
<dbReference type="Proteomes" id="UP000814140">
    <property type="component" value="Unassembled WGS sequence"/>
</dbReference>
<organism evidence="1 2">
    <name type="scientific">Artomyces pyxidatus</name>
    <dbReference type="NCBI Taxonomy" id="48021"/>
    <lineage>
        <taxon>Eukaryota</taxon>
        <taxon>Fungi</taxon>
        <taxon>Dikarya</taxon>
        <taxon>Basidiomycota</taxon>
        <taxon>Agaricomycotina</taxon>
        <taxon>Agaricomycetes</taxon>
        <taxon>Russulales</taxon>
        <taxon>Auriscalpiaceae</taxon>
        <taxon>Artomyces</taxon>
    </lineage>
</organism>
<comment type="caution">
    <text evidence="1">The sequence shown here is derived from an EMBL/GenBank/DDBJ whole genome shotgun (WGS) entry which is preliminary data.</text>
</comment>
<dbReference type="EMBL" id="MU277206">
    <property type="protein sequence ID" value="KAI0062816.1"/>
    <property type="molecule type" value="Genomic_DNA"/>
</dbReference>